<sequence length="130" mass="14307">MHLFRRLSGIRLSQPTVAGLWYGFLWMMIGALILSLLLQGDMLEEFEMTLYTYLVHAAAVLFGGIVSGKRAKHKGWYQGALTGALYVLLLLLISFLAMDTSLGYQEWALLLPGFVIGAIGGMIGVNLGRK</sequence>
<protein>
    <submittedName>
        <fullName evidence="2">TIGR04086 family membrane protein</fullName>
    </submittedName>
</protein>
<dbReference type="Proteomes" id="UP001139534">
    <property type="component" value="Unassembled WGS sequence"/>
</dbReference>
<dbReference type="AlphaFoldDB" id="A0A9X1Y320"/>
<organism evidence="2 3">
    <name type="scientific">Paenibacillus mellifer</name>
    <dbReference type="NCBI Taxonomy" id="2937794"/>
    <lineage>
        <taxon>Bacteria</taxon>
        <taxon>Bacillati</taxon>
        <taxon>Bacillota</taxon>
        <taxon>Bacilli</taxon>
        <taxon>Bacillales</taxon>
        <taxon>Paenibacillaceae</taxon>
        <taxon>Paenibacillus</taxon>
    </lineage>
</organism>
<keyword evidence="1" id="KW-0472">Membrane</keyword>
<proteinExistence type="predicted"/>
<dbReference type="EMBL" id="JALPRK010000035">
    <property type="protein sequence ID" value="MCK8490017.1"/>
    <property type="molecule type" value="Genomic_DNA"/>
</dbReference>
<dbReference type="Pfam" id="PF12670">
    <property type="entry name" value="DUF3792"/>
    <property type="match status" value="1"/>
</dbReference>
<feature type="transmembrane region" description="Helical" evidence="1">
    <location>
        <begin position="50"/>
        <end position="68"/>
    </location>
</feature>
<dbReference type="NCBIfam" id="TIGR04086">
    <property type="entry name" value="TIGR04086_membr"/>
    <property type="match status" value="1"/>
</dbReference>
<evidence type="ECO:0000313" key="3">
    <source>
        <dbReference type="Proteomes" id="UP001139534"/>
    </source>
</evidence>
<evidence type="ECO:0000256" key="1">
    <source>
        <dbReference type="SAM" id="Phobius"/>
    </source>
</evidence>
<accession>A0A9X1Y320</accession>
<keyword evidence="1" id="KW-1133">Transmembrane helix</keyword>
<dbReference type="RefSeq" id="WP_248553986.1">
    <property type="nucleotide sequence ID" value="NZ_JALPRK010000035.1"/>
</dbReference>
<gene>
    <name evidence="2" type="ORF">M0651_22910</name>
</gene>
<comment type="caution">
    <text evidence="2">The sequence shown here is derived from an EMBL/GenBank/DDBJ whole genome shotgun (WGS) entry which is preliminary data.</text>
</comment>
<keyword evidence="1" id="KW-0812">Transmembrane</keyword>
<feature type="transmembrane region" description="Helical" evidence="1">
    <location>
        <begin position="20"/>
        <end position="38"/>
    </location>
</feature>
<feature type="transmembrane region" description="Helical" evidence="1">
    <location>
        <begin position="109"/>
        <end position="128"/>
    </location>
</feature>
<name>A0A9X1Y320_9BACL</name>
<evidence type="ECO:0000313" key="2">
    <source>
        <dbReference type="EMBL" id="MCK8490017.1"/>
    </source>
</evidence>
<keyword evidence="3" id="KW-1185">Reference proteome</keyword>
<dbReference type="InterPro" id="IPR023804">
    <property type="entry name" value="DUF3792_TM"/>
</dbReference>
<feature type="transmembrane region" description="Helical" evidence="1">
    <location>
        <begin position="75"/>
        <end position="97"/>
    </location>
</feature>
<reference evidence="2" key="1">
    <citation type="submission" date="2022-04" db="EMBL/GenBank/DDBJ databases">
        <authorList>
            <person name="Seo M.-J."/>
        </authorList>
    </citation>
    <scope>NUCLEOTIDE SEQUENCE</scope>
    <source>
        <strain evidence="2">MBLB2552</strain>
    </source>
</reference>